<name>A0A0G8ZG67_XANPE</name>
<evidence type="ECO:0000313" key="6">
    <source>
        <dbReference type="Proteomes" id="UP000471082"/>
    </source>
</evidence>
<dbReference type="Proteomes" id="UP000035369">
    <property type="component" value="Unassembled WGS sequence"/>
</dbReference>
<protein>
    <submittedName>
        <fullName evidence="2">Uncharacterized protein</fullName>
    </submittedName>
</protein>
<evidence type="ECO:0000313" key="1">
    <source>
        <dbReference type="EMBL" id="KLC04712.1"/>
    </source>
</evidence>
<keyword evidence="4" id="KW-1185">Reference proteome</keyword>
<organism evidence="2 6">
    <name type="scientific">Xanthomonas perforans</name>
    <dbReference type="NCBI Taxonomy" id="442694"/>
    <lineage>
        <taxon>Bacteria</taxon>
        <taxon>Pseudomonadati</taxon>
        <taxon>Pseudomonadota</taxon>
        <taxon>Gammaproteobacteria</taxon>
        <taxon>Lysobacterales</taxon>
        <taxon>Lysobacteraceae</taxon>
        <taxon>Xanthomonas</taxon>
    </lineage>
</organism>
<sequence>MAQLRVSFMPKFCSECGSELREIGDFRPHWFSVYECESGAPLHDFIRIADSKHVFPLLQLSLGVKERLVGAEQSLVTLAASRIQTIDHRTVSIVQFEHTLLGCYKKPSPFGASP</sequence>
<dbReference type="Proteomes" id="UP000471082">
    <property type="component" value="Unassembled WGS sequence"/>
</dbReference>
<evidence type="ECO:0000313" key="2">
    <source>
        <dbReference type="EMBL" id="NEL77994.1"/>
    </source>
</evidence>
<reference evidence="2 6" key="3">
    <citation type="submission" date="2019-11" db="EMBL/GenBank/DDBJ databases">
        <title>Genome-resolved metagenomics to study the prevalence of co-infection and intraspecific heterogeneity among plant pathogen metapopulations.</title>
        <authorList>
            <person name="Newberry E."/>
            <person name="Bhandari R."/>
            <person name="Kemble J."/>
            <person name="Sikora E."/>
            <person name="Potnis N."/>
        </authorList>
    </citation>
    <scope>NUCLEOTIDE SEQUENCE [LARGE SCALE GENOMIC DNA]</scope>
    <source>
        <strain evidence="2">Xp_Tom_Tuscaloosa_18b</strain>
    </source>
</reference>
<proteinExistence type="predicted"/>
<gene>
    <name evidence="3" type="ORF">DB769_10965</name>
    <name evidence="2" type="ORF">G3W61_17350</name>
    <name evidence="1" type="ORF">XP315_14135</name>
</gene>
<reference evidence="1 4" key="1">
    <citation type="submission" date="2015-02" db="EMBL/GenBank/DDBJ databases">
        <title>Whole genome sequencing of multiple isolates of three species of pepper and tomato-infecting xanthomonads reveals genetic diversity in field strains and pinpoints effectors responsible for host specificity.</title>
        <authorList>
            <person name="Schwartz A."/>
            <person name="Dahlbeck D."/>
            <person name="Staskawicz B."/>
            <person name="Bart R."/>
            <person name="Potnis N."/>
            <person name="Minsavage G."/>
            <person name="Timilsina S."/>
            <person name="Goss E."/>
            <person name="Jones J."/>
            <person name="Vallad G."/>
            <person name="Barak J."/>
            <person name="Miller S."/>
            <person name="Ritchie D."/>
            <person name="Martins J.Jr."/>
            <person name="Patane J.S."/>
            <person name="Setubal J.C."/>
        </authorList>
    </citation>
    <scope>NUCLEOTIDE SEQUENCE [LARGE SCALE GENOMIC DNA]</scope>
    <source>
        <strain evidence="1 4">Xp3-15</strain>
    </source>
</reference>
<accession>A0A0G8ZG67</accession>
<dbReference type="Proteomes" id="UP000289372">
    <property type="component" value="Unassembled WGS sequence"/>
</dbReference>
<comment type="caution">
    <text evidence="2">The sequence shown here is derived from an EMBL/GenBank/DDBJ whole genome shotgun (WGS) entry which is preliminary data.</text>
</comment>
<dbReference type="GeneID" id="61777227"/>
<dbReference type="RefSeq" id="WP_033479067.1">
    <property type="nucleotide sequence ID" value="NZ_CP018475.1"/>
</dbReference>
<reference evidence="3 5" key="2">
    <citation type="submission" date="2018-02" db="EMBL/GenBank/DDBJ databases">
        <title>Characterization of Xanthomonas diversity in transplant houses and field plants.</title>
        <authorList>
            <person name="Abrahamian P."/>
            <person name="Timilsina S."/>
            <person name="Minsavage G.V."/>
            <person name="Goss E.M."/>
            <person name="Jones J.B."/>
            <person name="Vallad G.E."/>
        </authorList>
    </citation>
    <scope>NUCLEOTIDE SEQUENCE [LARGE SCALE GENOMIC DNA]</scope>
    <source>
        <strain evidence="3 5">GEV2132</strain>
    </source>
</reference>
<dbReference type="KEGG" id="xpe:BJD13_15290"/>
<evidence type="ECO:0000313" key="4">
    <source>
        <dbReference type="Proteomes" id="UP000035369"/>
    </source>
</evidence>
<dbReference type="EMBL" id="JZUY01000042">
    <property type="protein sequence ID" value="KLC04712.1"/>
    <property type="molecule type" value="Genomic_DNA"/>
</dbReference>
<dbReference type="EMBL" id="PUUL01000056">
    <property type="protein sequence ID" value="RXD53941.1"/>
    <property type="molecule type" value="Genomic_DNA"/>
</dbReference>
<evidence type="ECO:0000313" key="3">
    <source>
        <dbReference type="EMBL" id="RXD53941.1"/>
    </source>
</evidence>
<dbReference type="EMBL" id="JAAGYU010000094">
    <property type="protein sequence ID" value="NEL77994.1"/>
    <property type="molecule type" value="Genomic_DNA"/>
</dbReference>
<evidence type="ECO:0000313" key="5">
    <source>
        <dbReference type="Proteomes" id="UP000289372"/>
    </source>
</evidence>
<dbReference type="AlphaFoldDB" id="A0A0G8ZG67"/>